<dbReference type="EC" id="1.17.99.9" evidence="11"/>
<keyword evidence="13" id="KW-1185">Reference proteome</keyword>
<feature type="binding site" description="axial binding residue" evidence="11">
    <location>
        <position position="220"/>
    </location>
    <ligand>
        <name>heme</name>
        <dbReference type="ChEBI" id="CHEBI:30413"/>
    </ligand>
    <ligandPart>
        <name>Fe</name>
        <dbReference type="ChEBI" id="CHEBI:18248"/>
    </ligandPart>
</feature>
<comment type="similarity">
    <text evidence="11">Belongs to the COX15/CtaA family. Type 1 subfamily.</text>
</comment>
<comment type="catalytic activity">
    <reaction evidence="11">
        <text>Fe(II)-heme o + 2 A + H2O = Fe(II)-heme a + 2 AH2</text>
        <dbReference type="Rhea" id="RHEA:63388"/>
        <dbReference type="ChEBI" id="CHEBI:13193"/>
        <dbReference type="ChEBI" id="CHEBI:15377"/>
        <dbReference type="ChEBI" id="CHEBI:17499"/>
        <dbReference type="ChEBI" id="CHEBI:60530"/>
        <dbReference type="ChEBI" id="CHEBI:61715"/>
        <dbReference type="EC" id="1.17.99.9"/>
    </reaction>
</comment>
<proteinExistence type="inferred from homology"/>
<dbReference type="InterPro" id="IPR023755">
    <property type="entry name" value="HemeA_Synthase_type1"/>
</dbReference>
<dbReference type="EMBL" id="JBHSPF010000004">
    <property type="protein sequence ID" value="MFC5627389.1"/>
    <property type="molecule type" value="Genomic_DNA"/>
</dbReference>
<evidence type="ECO:0000256" key="8">
    <source>
        <dbReference type="ARBA" id="ARBA00023133"/>
    </source>
</evidence>
<feature type="transmembrane region" description="Helical" evidence="11">
    <location>
        <begin position="218"/>
        <end position="237"/>
    </location>
</feature>
<keyword evidence="10" id="KW-1015">Disulfide bond</keyword>
<keyword evidence="3 11" id="KW-0812">Transmembrane</keyword>
<dbReference type="PANTHER" id="PTHR35457:SF1">
    <property type="entry name" value="HEME A SYNTHASE"/>
    <property type="match status" value="1"/>
</dbReference>
<dbReference type="PANTHER" id="PTHR35457">
    <property type="entry name" value="HEME A SYNTHASE"/>
    <property type="match status" value="1"/>
</dbReference>
<comment type="subunit">
    <text evidence="11">Interacts with CtaB.</text>
</comment>
<reference evidence="13" key="1">
    <citation type="journal article" date="2019" name="Int. J. Syst. Evol. Microbiol.">
        <title>The Global Catalogue of Microorganisms (GCM) 10K type strain sequencing project: providing services to taxonomists for standard genome sequencing and annotation.</title>
        <authorList>
            <consortium name="The Broad Institute Genomics Platform"/>
            <consortium name="The Broad Institute Genome Sequencing Center for Infectious Disease"/>
            <person name="Wu L."/>
            <person name="Ma J."/>
        </authorList>
    </citation>
    <scope>NUCLEOTIDE SEQUENCE [LARGE SCALE GENOMIC DNA]</scope>
    <source>
        <strain evidence="13">CGMCC 1.15790</strain>
    </source>
</reference>
<feature type="transmembrane region" description="Helical" evidence="11">
    <location>
        <begin position="165"/>
        <end position="183"/>
    </location>
</feature>
<sequence length="306" mass="33744">MFVLKNTSLKIFGVLTSIGMLIVLLQGALVTKTDSGDGCGATWPLCFGQWFPDNPAVETIIEYSHRAVSGLLGIMVIILAIWSWKKLSHLRETKFMALMAVLFIIFQGFMGAGAVVWGHSDIVLALHFGISTISFASVVLLNVLAFEDGKVNIPAPVVTKPYRNYLIFVLIYTYAVIYTGAYVKHADATYVCSGFPLCNDQLIPDMSGSLGYQIGVHVAHRLFGILLGVFLLVLMIWTIRRFHPSKILVWSSVITFLLLIVQIIAGVSILSANSYLPPALFHALTITILFTILSYMVMIVTRKPVK</sequence>
<keyword evidence="8 11" id="KW-0350">Heme biosynthesis</keyword>
<evidence type="ECO:0000256" key="4">
    <source>
        <dbReference type="ARBA" id="ARBA00022723"/>
    </source>
</evidence>
<comment type="pathway">
    <text evidence="11">Porphyrin-containing compound metabolism; heme A biosynthesis; heme A from heme O: step 1/1.</text>
</comment>
<evidence type="ECO:0000256" key="3">
    <source>
        <dbReference type="ARBA" id="ARBA00022692"/>
    </source>
</evidence>
<keyword evidence="5 11" id="KW-1133">Transmembrane helix</keyword>
<keyword evidence="6 11" id="KW-0560">Oxidoreductase</keyword>
<protein>
    <recommendedName>
        <fullName evidence="11">Heme A synthase</fullName>
        <shortName evidence="11">HAS</shortName>
        <ecNumber evidence="11">1.17.99.9</ecNumber>
    </recommendedName>
    <alternativeName>
        <fullName evidence="11">Cytochrome aa3-controlling protein</fullName>
    </alternativeName>
</protein>
<evidence type="ECO:0000256" key="5">
    <source>
        <dbReference type="ARBA" id="ARBA00022989"/>
    </source>
</evidence>
<accession>A0ABW0U3R0</accession>
<evidence type="ECO:0000256" key="6">
    <source>
        <dbReference type="ARBA" id="ARBA00023002"/>
    </source>
</evidence>
<evidence type="ECO:0000256" key="2">
    <source>
        <dbReference type="ARBA" id="ARBA00022475"/>
    </source>
</evidence>
<dbReference type="RefSeq" id="WP_377901727.1">
    <property type="nucleotide sequence ID" value="NZ_JBHSPF010000004.1"/>
</dbReference>
<evidence type="ECO:0000256" key="1">
    <source>
        <dbReference type="ARBA" id="ARBA00004141"/>
    </source>
</evidence>
<feature type="transmembrane region" description="Helical" evidence="11">
    <location>
        <begin position="279"/>
        <end position="300"/>
    </location>
</feature>
<comment type="caution">
    <text evidence="12">The sequence shown here is derived from an EMBL/GenBank/DDBJ whole genome shotgun (WGS) entry which is preliminary data.</text>
</comment>
<feature type="transmembrane region" description="Helical" evidence="11">
    <location>
        <begin position="95"/>
        <end position="116"/>
    </location>
</feature>
<organism evidence="12 13">
    <name type="scientific">Aliibacillus thermotolerans</name>
    <dbReference type="NCBI Taxonomy" id="1834418"/>
    <lineage>
        <taxon>Bacteria</taxon>
        <taxon>Bacillati</taxon>
        <taxon>Bacillota</taxon>
        <taxon>Bacilli</taxon>
        <taxon>Bacillales</taxon>
        <taxon>Bacillaceae</taxon>
        <taxon>Aliibacillus</taxon>
    </lineage>
</organism>
<keyword evidence="9 11" id="KW-0472">Membrane</keyword>
<feature type="binding site" description="axial binding residue" evidence="11">
    <location>
        <position position="282"/>
    </location>
    <ligand>
        <name>heme</name>
        <dbReference type="ChEBI" id="CHEBI:30413"/>
    </ligand>
    <ligandPart>
        <name>Fe</name>
        <dbReference type="ChEBI" id="CHEBI:18248"/>
    </ligandPart>
</feature>
<evidence type="ECO:0000256" key="7">
    <source>
        <dbReference type="ARBA" id="ARBA00023004"/>
    </source>
</evidence>
<evidence type="ECO:0000256" key="9">
    <source>
        <dbReference type="ARBA" id="ARBA00023136"/>
    </source>
</evidence>
<feature type="transmembrane region" description="Helical" evidence="11">
    <location>
        <begin position="249"/>
        <end position="273"/>
    </location>
</feature>
<comment type="function">
    <text evidence="11">Catalyzes the conversion of heme O to heme A by two successive hydroxylations of the methyl group at C8. The first hydroxylation forms heme I, the second hydroxylation results in an unstable dihydroxymethyl group, which spontaneously dehydrates, resulting in the formyl group of heme A.</text>
</comment>
<dbReference type="InterPro" id="IPR050450">
    <property type="entry name" value="COX15/CtaA_HemeA_synthase"/>
</dbReference>
<keyword evidence="7 11" id="KW-0408">Iron</keyword>
<comment type="cofactor">
    <cofactor evidence="11">
        <name>heme b</name>
        <dbReference type="ChEBI" id="CHEBI:60344"/>
    </cofactor>
</comment>
<dbReference type="InterPro" id="IPR003780">
    <property type="entry name" value="COX15/CtaA_fam"/>
</dbReference>
<evidence type="ECO:0000256" key="11">
    <source>
        <dbReference type="HAMAP-Rule" id="MF_01664"/>
    </source>
</evidence>
<keyword evidence="2 11" id="KW-1003">Cell membrane</keyword>
<comment type="subcellular location">
    <subcellularLocation>
        <location evidence="11">Cell membrane</location>
        <topology evidence="11">Multi-pass membrane protein</topology>
    </subcellularLocation>
    <subcellularLocation>
        <location evidence="1">Membrane</location>
        <topology evidence="1">Multi-pass membrane protein</topology>
    </subcellularLocation>
</comment>
<dbReference type="HAMAP" id="MF_01664">
    <property type="entry name" value="HemeA_synth_type1"/>
    <property type="match status" value="1"/>
</dbReference>
<gene>
    <name evidence="11" type="primary">ctaA</name>
    <name evidence="12" type="ORF">ACFPTR_00575</name>
</gene>
<evidence type="ECO:0000313" key="13">
    <source>
        <dbReference type="Proteomes" id="UP001596143"/>
    </source>
</evidence>
<evidence type="ECO:0000313" key="12">
    <source>
        <dbReference type="EMBL" id="MFC5627389.1"/>
    </source>
</evidence>
<feature type="transmembrane region" description="Helical" evidence="11">
    <location>
        <begin position="122"/>
        <end position="144"/>
    </location>
</feature>
<feature type="transmembrane region" description="Helical" evidence="11">
    <location>
        <begin position="12"/>
        <end position="30"/>
    </location>
</feature>
<dbReference type="Proteomes" id="UP001596143">
    <property type="component" value="Unassembled WGS sequence"/>
</dbReference>
<name>A0ABW0U3R0_9BACI</name>
<keyword evidence="4 11" id="KW-0479">Metal-binding</keyword>
<dbReference type="Pfam" id="PF02628">
    <property type="entry name" value="COX15-CtaA"/>
    <property type="match status" value="1"/>
</dbReference>
<evidence type="ECO:0000256" key="10">
    <source>
        <dbReference type="ARBA" id="ARBA00023157"/>
    </source>
</evidence>
<feature type="transmembrane region" description="Helical" evidence="11">
    <location>
        <begin position="63"/>
        <end position="83"/>
    </location>
</feature>